<protein>
    <submittedName>
        <fullName evidence="2">Uncharacterized protein</fullName>
    </submittedName>
</protein>
<dbReference type="Proteomes" id="UP000005561">
    <property type="component" value="Unassembled WGS sequence"/>
</dbReference>
<proteinExistence type="predicted"/>
<dbReference type="AlphaFoldDB" id="C6LIQ7"/>
<gene>
    <name evidence="2" type="ORF">BRYFOR_08537</name>
</gene>
<dbReference type="STRING" id="168384.SAMN05660368_02970"/>
<evidence type="ECO:0000256" key="1">
    <source>
        <dbReference type="SAM" id="Phobius"/>
    </source>
</evidence>
<comment type="caution">
    <text evidence="2">The sequence shown here is derived from an EMBL/GenBank/DDBJ whole genome shotgun (WGS) entry which is preliminary data.</text>
</comment>
<feature type="transmembrane region" description="Helical" evidence="1">
    <location>
        <begin position="25"/>
        <end position="43"/>
    </location>
</feature>
<dbReference type="RefSeq" id="WP_006863306.1">
    <property type="nucleotide sequence ID" value="NZ_ACCL02000018.1"/>
</dbReference>
<keyword evidence="1" id="KW-1133">Transmembrane helix</keyword>
<accession>C6LIQ7</accession>
<sequence>MNVKEKLNEVKTEVREYWAENKWNYIFYGAGLAIGLGYGIYAGQRTVVPLTTWKARKIVKTTFSGIPKGTEVGLSASWFRPLKTEELGELGKAIIASGESPSRKHYRCLLIGEPIK</sequence>
<reference evidence="2" key="1">
    <citation type="submission" date="2009-07" db="EMBL/GenBank/DDBJ databases">
        <authorList>
            <person name="Weinstock G."/>
            <person name="Sodergren E."/>
            <person name="Clifton S."/>
            <person name="Fulton L."/>
            <person name="Fulton B."/>
            <person name="Courtney L."/>
            <person name="Fronick C."/>
            <person name="Harrison M."/>
            <person name="Strong C."/>
            <person name="Farmer C."/>
            <person name="Delahaunty K."/>
            <person name="Markovic C."/>
            <person name="Hall O."/>
            <person name="Minx P."/>
            <person name="Tomlinson C."/>
            <person name="Mitreva M."/>
            <person name="Nelson J."/>
            <person name="Hou S."/>
            <person name="Wollam A."/>
            <person name="Pepin K.H."/>
            <person name="Johnson M."/>
            <person name="Bhonagiri V."/>
            <person name="Nash W.E."/>
            <person name="Warren W."/>
            <person name="Chinwalla A."/>
            <person name="Mardis E.R."/>
            <person name="Wilson R.K."/>
        </authorList>
    </citation>
    <scope>NUCLEOTIDE SEQUENCE [LARGE SCALE GENOMIC DNA]</scope>
    <source>
        <strain evidence="2">DSM 14469</strain>
    </source>
</reference>
<keyword evidence="1" id="KW-0472">Membrane</keyword>
<organism evidence="2 3">
    <name type="scientific">Marvinbryantia formatexigens DSM 14469</name>
    <dbReference type="NCBI Taxonomy" id="478749"/>
    <lineage>
        <taxon>Bacteria</taxon>
        <taxon>Bacillati</taxon>
        <taxon>Bacillota</taxon>
        <taxon>Clostridia</taxon>
        <taxon>Lachnospirales</taxon>
        <taxon>Lachnospiraceae</taxon>
        <taxon>Marvinbryantia</taxon>
    </lineage>
</organism>
<dbReference type="EMBL" id="ACCL02000018">
    <property type="protein sequence ID" value="EET59446.1"/>
    <property type="molecule type" value="Genomic_DNA"/>
</dbReference>
<evidence type="ECO:0000313" key="3">
    <source>
        <dbReference type="Proteomes" id="UP000005561"/>
    </source>
</evidence>
<evidence type="ECO:0000313" key="2">
    <source>
        <dbReference type="EMBL" id="EET59446.1"/>
    </source>
</evidence>
<keyword evidence="3" id="KW-1185">Reference proteome</keyword>
<keyword evidence="1" id="KW-0812">Transmembrane</keyword>
<name>C6LIQ7_9FIRM</name>